<name>A0A5C6P2D5_9TELE</name>
<organism evidence="1 2">
    <name type="scientific">Takifugu flavidus</name>
    <name type="common">sansaifugu</name>
    <dbReference type="NCBI Taxonomy" id="433684"/>
    <lineage>
        <taxon>Eukaryota</taxon>
        <taxon>Metazoa</taxon>
        <taxon>Chordata</taxon>
        <taxon>Craniata</taxon>
        <taxon>Vertebrata</taxon>
        <taxon>Euteleostomi</taxon>
        <taxon>Actinopterygii</taxon>
        <taxon>Neopterygii</taxon>
        <taxon>Teleostei</taxon>
        <taxon>Neoteleostei</taxon>
        <taxon>Acanthomorphata</taxon>
        <taxon>Eupercaria</taxon>
        <taxon>Tetraodontiformes</taxon>
        <taxon>Tetradontoidea</taxon>
        <taxon>Tetraodontidae</taxon>
        <taxon>Takifugu</taxon>
    </lineage>
</organism>
<comment type="caution">
    <text evidence="1">The sequence shown here is derived from an EMBL/GenBank/DDBJ whole genome shotgun (WGS) entry which is preliminary data.</text>
</comment>
<proteinExistence type="predicted"/>
<sequence>MRLCKPKKTSDGSVRYQLEEEGLSGALVTMEGSTGRSTQDVYFFSNEVRLPKHSIHPSAPGPAPLSNVRTHCGPRIKMFAHPWARISNESP</sequence>
<dbReference type="EMBL" id="RHFK02000008">
    <property type="protein sequence ID" value="TWW72247.1"/>
    <property type="molecule type" value="Genomic_DNA"/>
</dbReference>
<evidence type="ECO:0000313" key="1">
    <source>
        <dbReference type="EMBL" id="TWW72247.1"/>
    </source>
</evidence>
<protein>
    <submittedName>
        <fullName evidence="1">Uncharacterized protein</fullName>
    </submittedName>
</protein>
<evidence type="ECO:0000313" key="2">
    <source>
        <dbReference type="Proteomes" id="UP000324091"/>
    </source>
</evidence>
<dbReference type="Proteomes" id="UP000324091">
    <property type="component" value="Chromosome 16"/>
</dbReference>
<dbReference type="AlphaFoldDB" id="A0A5C6P2D5"/>
<keyword evidence="2" id="KW-1185">Reference proteome</keyword>
<accession>A0A5C6P2D5</accession>
<reference evidence="1 2" key="1">
    <citation type="submission" date="2019-04" db="EMBL/GenBank/DDBJ databases">
        <title>Chromosome genome assembly for Takifugu flavidus.</title>
        <authorList>
            <person name="Xiao S."/>
        </authorList>
    </citation>
    <scope>NUCLEOTIDE SEQUENCE [LARGE SCALE GENOMIC DNA]</scope>
    <source>
        <strain evidence="1">HTHZ2018</strain>
        <tissue evidence="1">Muscle</tissue>
    </source>
</reference>
<gene>
    <name evidence="1" type="ORF">D4764_16G0007440</name>
</gene>